<dbReference type="Pfam" id="PF10101">
    <property type="entry name" value="DUF2339"/>
    <property type="match status" value="2"/>
</dbReference>
<keyword evidence="2" id="KW-0812">Transmembrane</keyword>
<dbReference type="PANTHER" id="PTHR38434:SF1">
    <property type="entry name" value="BLL2549 PROTEIN"/>
    <property type="match status" value="1"/>
</dbReference>
<proteinExistence type="predicted"/>
<feature type="transmembrane region" description="Helical" evidence="2">
    <location>
        <begin position="275"/>
        <end position="295"/>
    </location>
</feature>
<evidence type="ECO:0008006" key="5">
    <source>
        <dbReference type="Google" id="ProtNLM"/>
    </source>
</evidence>
<feature type="transmembrane region" description="Helical" evidence="2">
    <location>
        <begin position="443"/>
        <end position="465"/>
    </location>
</feature>
<feature type="transmembrane region" description="Helical" evidence="2">
    <location>
        <begin position="246"/>
        <end position="263"/>
    </location>
</feature>
<feature type="transmembrane region" description="Helical" evidence="2">
    <location>
        <begin position="547"/>
        <end position="565"/>
    </location>
</feature>
<name>A0A2H0ULV5_9BACT</name>
<feature type="transmembrane region" description="Helical" evidence="2">
    <location>
        <begin position="414"/>
        <end position="431"/>
    </location>
</feature>
<dbReference type="InterPro" id="IPR019286">
    <property type="entry name" value="DUF2339_TM"/>
</dbReference>
<feature type="region of interest" description="Disordered" evidence="1">
    <location>
        <begin position="35"/>
        <end position="81"/>
    </location>
</feature>
<feature type="transmembrane region" description="Helical" evidence="2">
    <location>
        <begin position="200"/>
        <end position="216"/>
    </location>
</feature>
<comment type="caution">
    <text evidence="3">The sequence shown here is derived from an EMBL/GenBank/DDBJ whole genome shotgun (WGS) entry which is preliminary data.</text>
</comment>
<evidence type="ECO:0000313" key="4">
    <source>
        <dbReference type="Proteomes" id="UP000229526"/>
    </source>
</evidence>
<feature type="transmembrane region" description="Helical" evidence="2">
    <location>
        <begin position="148"/>
        <end position="169"/>
    </location>
</feature>
<evidence type="ECO:0000313" key="3">
    <source>
        <dbReference type="EMBL" id="PIR87399.1"/>
    </source>
</evidence>
<dbReference type="EMBL" id="PFBD01000003">
    <property type="protein sequence ID" value="PIR87399.1"/>
    <property type="molecule type" value="Genomic_DNA"/>
</dbReference>
<keyword evidence="2" id="KW-1133">Transmembrane helix</keyword>
<feature type="transmembrane region" description="Helical" evidence="2">
    <location>
        <begin position="117"/>
        <end position="136"/>
    </location>
</feature>
<sequence>MLFIIEVAILLAIIVSISNLRTDLNKQRERLDALSGMNHGSSVSKPEQVSHAREDQKVVGQTAGEPVQLQPRPAPQPRVSSEHNTGKILAFVGSIALLFGIGFFLKYAFDHNLISEPMRVVLGIVLGILMISLGQLMGRREKYRQYSLILAGGGLGIIYLSLYGAFNYYHLIPQVWALILMIGTTVGGFWLALREKSKGLAITAHVGGLLTPLLLMDGGFNSILVVYTIILNLAFWAIYLHKEWEALYVVNWIGTWVIIWAWLFNHDHAPLVGRLLGVSALFLLMMLPAIVLTIVKKKSVSRASLAVISMNTVWYAVAIGWLTGYEAGWSSPATGGLFAALAIVHIIFGYVVQSEHPEDRGAQSMLFALGIIIFVALATPLLLENLNEVWLVLAWLVEGLVLLSIGFRHASYVARNFGLITLALGAVYGFMEFGFDYRGSFVLMNGSFAALAGVAIALFVASFWYRHYKALLSPAEEGVATVLRFCAHGLSLFVISRECIEYINNLENVTRSTIVNLQRFGLSILWALYASFAMLLGMLRHVRVDRLFATMLFTVVIIKVFLYDSAQLSEIYRIVSFISLGAILLIISYLIYRYKDEIKEFLADEQVA</sequence>
<feature type="transmembrane region" description="Helical" evidence="2">
    <location>
        <begin position="389"/>
        <end position="407"/>
    </location>
</feature>
<protein>
    <recommendedName>
        <fullName evidence="5">DUF2339 domain-containing protein</fullName>
    </recommendedName>
</protein>
<feature type="compositionally biased region" description="Polar residues" evidence="1">
    <location>
        <begin position="38"/>
        <end position="47"/>
    </location>
</feature>
<feature type="transmembrane region" description="Helical" evidence="2">
    <location>
        <begin position="571"/>
        <end position="592"/>
    </location>
</feature>
<feature type="transmembrane region" description="Helical" evidence="2">
    <location>
        <begin position="334"/>
        <end position="352"/>
    </location>
</feature>
<feature type="transmembrane region" description="Helical" evidence="2">
    <location>
        <begin position="302"/>
        <end position="322"/>
    </location>
</feature>
<feature type="transmembrane region" description="Helical" evidence="2">
    <location>
        <begin position="516"/>
        <end position="535"/>
    </location>
</feature>
<gene>
    <name evidence="3" type="ORF">COU11_00530</name>
</gene>
<dbReference type="AlphaFoldDB" id="A0A2H0ULV5"/>
<feature type="transmembrane region" description="Helical" evidence="2">
    <location>
        <begin position="364"/>
        <end position="383"/>
    </location>
</feature>
<organism evidence="3 4">
    <name type="scientific">Candidatus Harrisonbacteria bacterium CG10_big_fil_rev_8_21_14_0_10_49_15</name>
    <dbReference type="NCBI Taxonomy" id="1974587"/>
    <lineage>
        <taxon>Bacteria</taxon>
        <taxon>Candidatus Harrisoniibacteriota</taxon>
    </lineage>
</organism>
<feature type="transmembrane region" description="Helical" evidence="2">
    <location>
        <begin position="175"/>
        <end position="193"/>
    </location>
</feature>
<feature type="transmembrane region" description="Helical" evidence="2">
    <location>
        <begin position="88"/>
        <end position="105"/>
    </location>
</feature>
<feature type="compositionally biased region" description="Basic and acidic residues" evidence="1">
    <location>
        <begin position="48"/>
        <end position="57"/>
    </location>
</feature>
<evidence type="ECO:0000256" key="1">
    <source>
        <dbReference type="SAM" id="MobiDB-lite"/>
    </source>
</evidence>
<evidence type="ECO:0000256" key="2">
    <source>
        <dbReference type="SAM" id="Phobius"/>
    </source>
</evidence>
<dbReference type="PANTHER" id="PTHR38434">
    <property type="entry name" value="BLL2549 PROTEIN"/>
    <property type="match status" value="1"/>
</dbReference>
<feature type="transmembrane region" description="Helical" evidence="2">
    <location>
        <begin position="222"/>
        <end position="239"/>
    </location>
</feature>
<accession>A0A2H0ULV5</accession>
<reference evidence="4" key="1">
    <citation type="submission" date="2017-09" db="EMBL/GenBank/DDBJ databases">
        <title>Depth-based differentiation of microbial function through sediment-hosted aquifers and enrichment of novel symbionts in the deep terrestrial subsurface.</title>
        <authorList>
            <person name="Probst A.J."/>
            <person name="Ladd B."/>
            <person name="Jarett J.K."/>
            <person name="Geller-Mcgrath D.E."/>
            <person name="Sieber C.M.K."/>
            <person name="Emerson J.B."/>
            <person name="Anantharaman K."/>
            <person name="Thomas B.C."/>
            <person name="Malmstrom R."/>
            <person name="Stieglmeier M."/>
            <person name="Klingl A."/>
            <person name="Woyke T."/>
            <person name="Ryan C.M."/>
            <person name="Banfield J.F."/>
        </authorList>
    </citation>
    <scope>NUCLEOTIDE SEQUENCE [LARGE SCALE GENOMIC DNA]</scope>
</reference>
<keyword evidence="2" id="KW-0472">Membrane</keyword>
<dbReference type="Proteomes" id="UP000229526">
    <property type="component" value="Unassembled WGS sequence"/>
</dbReference>